<dbReference type="InterPro" id="IPR017441">
    <property type="entry name" value="Protein_kinase_ATP_BS"/>
</dbReference>
<evidence type="ECO:0000256" key="6">
    <source>
        <dbReference type="ARBA" id="ARBA00022679"/>
    </source>
</evidence>
<dbReference type="Gene3D" id="3.30.200.20">
    <property type="entry name" value="Phosphorylase Kinase, domain 1"/>
    <property type="match status" value="1"/>
</dbReference>
<dbReference type="InterPro" id="IPR008271">
    <property type="entry name" value="Ser/Thr_kinase_AS"/>
</dbReference>
<dbReference type="AlphaFoldDB" id="A0A9P6XEV2"/>
<evidence type="ECO:0000256" key="11">
    <source>
        <dbReference type="ARBA" id="ARBA00048679"/>
    </source>
</evidence>
<dbReference type="Gene3D" id="3.30.450.20">
    <property type="entry name" value="PAS domain"/>
    <property type="match status" value="1"/>
</dbReference>
<dbReference type="PROSITE" id="PS50011">
    <property type="entry name" value="PROTEIN_KINASE_DOM"/>
    <property type="match status" value="1"/>
</dbReference>
<evidence type="ECO:0000256" key="2">
    <source>
        <dbReference type="ARBA" id="ARBA00012513"/>
    </source>
</evidence>
<evidence type="ECO:0000256" key="7">
    <source>
        <dbReference type="ARBA" id="ARBA00022741"/>
    </source>
</evidence>
<keyword evidence="16" id="KW-1185">Reference proteome</keyword>
<evidence type="ECO:0000256" key="5">
    <source>
        <dbReference type="ARBA" id="ARBA00022553"/>
    </source>
</evidence>
<keyword evidence="7 12" id="KW-0547">Nucleotide-binding</keyword>
<protein>
    <recommendedName>
        <fullName evidence="2">non-specific serine/threonine protein kinase</fullName>
        <ecNumber evidence="2">2.7.11.1</ecNumber>
    </recommendedName>
</protein>
<reference evidence="15" key="1">
    <citation type="journal article" date="2020" name="Microb. Genom.">
        <title>Genetic diversity of clinical and environmental Mucorales isolates obtained from an investigation of mucormycosis cases among solid organ transplant recipients.</title>
        <authorList>
            <person name="Nguyen M.H."/>
            <person name="Kaul D."/>
            <person name="Muto C."/>
            <person name="Cheng S.J."/>
            <person name="Richter R.A."/>
            <person name="Bruno V.M."/>
            <person name="Liu G."/>
            <person name="Beyhan S."/>
            <person name="Sundermann A.J."/>
            <person name="Mounaud S."/>
            <person name="Pasculle A.W."/>
            <person name="Nierman W.C."/>
            <person name="Driscoll E."/>
            <person name="Cumbie R."/>
            <person name="Clancy C.J."/>
            <person name="Dupont C.L."/>
        </authorList>
    </citation>
    <scope>NUCLEOTIDE SEQUENCE</scope>
    <source>
        <strain evidence="15">GL11</strain>
    </source>
</reference>
<dbReference type="GO" id="GO:0005524">
    <property type="term" value="F:ATP binding"/>
    <property type="evidence" value="ECO:0007669"/>
    <property type="project" value="UniProtKB-UniRule"/>
</dbReference>
<dbReference type="GO" id="GO:0005634">
    <property type="term" value="C:nucleus"/>
    <property type="evidence" value="ECO:0007669"/>
    <property type="project" value="TreeGrafter"/>
</dbReference>
<feature type="binding site" evidence="12">
    <location>
        <position position="509"/>
    </location>
    <ligand>
        <name>ATP</name>
        <dbReference type="ChEBI" id="CHEBI:30616"/>
    </ligand>
</feature>
<dbReference type="SMART" id="SM00220">
    <property type="entry name" value="S_TKc"/>
    <property type="match status" value="1"/>
</dbReference>
<comment type="catalytic activity">
    <reaction evidence="10">
        <text>L-threonyl-[protein] + ATP = O-phospho-L-threonyl-[protein] + ADP + H(+)</text>
        <dbReference type="Rhea" id="RHEA:46608"/>
        <dbReference type="Rhea" id="RHEA-COMP:11060"/>
        <dbReference type="Rhea" id="RHEA-COMP:11605"/>
        <dbReference type="ChEBI" id="CHEBI:15378"/>
        <dbReference type="ChEBI" id="CHEBI:30013"/>
        <dbReference type="ChEBI" id="CHEBI:30616"/>
        <dbReference type="ChEBI" id="CHEBI:61977"/>
        <dbReference type="ChEBI" id="CHEBI:456216"/>
        <dbReference type="EC" id="2.7.11.1"/>
    </reaction>
</comment>
<dbReference type="EMBL" id="JAANQT010000319">
    <property type="protein sequence ID" value="KAG1312082.1"/>
    <property type="molecule type" value="Genomic_DNA"/>
</dbReference>
<evidence type="ECO:0000313" key="15">
    <source>
        <dbReference type="EMBL" id="KAG1312082.1"/>
    </source>
</evidence>
<comment type="subcellular location">
    <subcellularLocation>
        <location evidence="1">Cytoplasm</location>
    </subcellularLocation>
</comment>
<dbReference type="Pfam" id="PF00069">
    <property type="entry name" value="Pkinase"/>
    <property type="match status" value="1"/>
</dbReference>
<evidence type="ECO:0000256" key="12">
    <source>
        <dbReference type="PROSITE-ProRule" id="PRU10141"/>
    </source>
</evidence>
<proteinExistence type="predicted"/>
<organism evidence="15 16">
    <name type="scientific">Rhizopus oryzae</name>
    <name type="common">Mucormycosis agent</name>
    <name type="synonym">Rhizopus arrhizus var. delemar</name>
    <dbReference type="NCBI Taxonomy" id="64495"/>
    <lineage>
        <taxon>Eukaryota</taxon>
        <taxon>Fungi</taxon>
        <taxon>Fungi incertae sedis</taxon>
        <taxon>Mucoromycota</taxon>
        <taxon>Mucoromycotina</taxon>
        <taxon>Mucoromycetes</taxon>
        <taxon>Mucorales</taxon>
        <taxon>Mucorineae</taxon>
        <taxon>Rhizopodaceae</taxon>
        <taxon>Rhizopus</taxon>
    </lineage>
</organism>
<keyword evidence="4" id="KW-0723">Serine/threonine-protein kinase</keyword>
<keyword evidence="5" id="KW-0597">Phosphoprotein</keyword>
<keyword evidence="9 12" id="KW-0067">ATP-binding</keyword>
<dbReference type="Gene3D" id="1.10.510.10">
    <property type="entry name" value="Transferase(Phosphotransferase) domain 1"/>
    <property type="match status" value="1"/>
</dbReference>
<keyword evidence="3" id="KW-0963">Cytoplasm</keyword>
<evidence type="ECO:0000256" key="9">
    <source>
        <dbReference type="ARBA" id="ARBA00022840"/>
    </source>
</evidence>
<dbReference type="PROSITE" id="PS00108">
    <property type="entry name" value="PROTEIN_KINASE_ST"/>
    <property type="match status" value="1"/>
</dbReference>
<evidence type="ECO:0000256" key="13">
    <source>
        <dbReference type="SAM" id="MobiDB-lite"/>
    </source>
</evidence>
<feature type="region of interest" description="Disordered" evidence="13">
    <location>
        <begin position="26"/>
        <end position="64"/>
    </location>
</feature>
<evidence type="ECO:0000256" key="4">
    <source>
        <dbReference type="ARBA" id="ARBA00022527"/>
    </source>
</evidence>
<dbReference type="FunFam" id="1.10.510.10:FF:000320">
    <property type="entry name" value="Serine/threonine protein kinase"/>
    <property type="match status" value="1"/>
</dbReference>
<dbReference type="SUPFAM" id="SSF56112">
    <property type="entry name" value="Protein kinase-like (PK-like)"/>
    <property type="match status" value="1"/>
</dbReference>
<comment type="catalytic activity">
    <reaction evidence="11">
        <text>L-seryl-[protein] + ATP = O-phospho-L-seryl-[protein] + ADP + H(+)</text>
        <dbReference type="Rhea" id="RHEA:17989"/>
        <dbReference type="Rhea" id="RHEA-COMP:9863"/>
        <dbReference type="Rhea" id="RHEA-COMP:11604"/>
        <dbReference type="ChEBI" id="CHEBI:15378"/>
        <dbReference type="ChEBI" id="CHEBI:29999"/>
        <dbReference type="ChEBI" id="CHEBI:30616"/>
        <dbReference type="ChEBI" id="CHEBI:83421"/>
        <dbReference type="ChEBI" id="CHEBI:456216"/>
        <dbReference type="EC" id="2.7.11.1"/>
    </reaction>
</comment>
<feature type="domain" description="Protein kinase" evidence="14">
    <location>
        <begin position="474"/>
        <end position="730"/>
    </location>
</feature>
<keyword evidence="6" id="KW-0808">Transferase</keyword>
<evidence type="ECO:0000256" key="1">
    <source>
        <dbReference type="ARBA" id="ARBA00004496"/>
    </source>
</evidence>
<dbReference type="Proteomes" id="UP000716291">
    <property type="component" value="Unassembled WGS sequence"/>
</dbReference>
<evidence type="ECO:0000256" key="3">
    <source>
        <dbReference type="ARBA" id="ARBA00022490"/>
    </source>
</evidence>
<dbReference type="EC" id="2.7.11.1" evidence="2"/>
<evidence type="ECO:0000313" key="16">
    <source>
        <dbReference type="Proteomes" id="UP000716291"/>
    </source>
</evidence>
<keyword evidence="8" id="KW-0418">Kinase</keyword>
<accession>A0A9P6XEV2</accession>
<name>A0A9P6XEV2_RHIOR</name>
<dbReference type="InterPro" id="IPR011009">
    <property type="entry name" value="Kinase-like_dom_sf"/>
</dbReference>
<dbReference type="FunFam" id="3.30.200.20:FF:000314">
    <property type="entry name" value="Serine/threonine protein kinase"/>
    <property type="match status" value="1"/>
</dbReference>
<sequence>MLQSSSRRKTLPSYFYTLSLRHSSSSSTLISSSDSLSSNGSSSSSIDTNSTLIPSEQEEDEEYEDEEIYVPHLHNRLKQQPKQAILTTLDDFKIIITNSTASDVLVGHENYQQDQLIGKQVIMDLIDPSYQNRLNSTIVKQRKTVMQKSNDSINADDGTVIICGDIIPIIKLDGTKSSTSLWLKEKKNEAGVSVFIWIFEAVYESTVTLQVNEKAVICSVLDEDGLKDLYGYDAADILNVPLTKLIPLLSLVNWKDDIRQFRFFGSETIKGARFPIIVRLLNNDSTVQITSIPVISGLVHVRRDGVIEGCDQSFIKYLFGYCQDELVLQKNIADLLPQFPTLFHNLKRDDLLQQGFVINNAICRKLVDQFKFDSDRSRLLTLMPNNQPLPLLIGLHRDGSPFEIQLQLKLVEEKESYALWISFDRELTFKRYGHQHLISFSLPPNQLFTLTKHRTKNEKLYSAQKLNAVRIEDYVILSELGQGAYGLVKIATKKDDPEQKKVVIKYVIKSRILVECWTRDQMLGNIPTEIHILHTLKKIPHKNISDMLDYFEDDDHYYIVMEYHETMDLFDYIEYNERVDESNVRKIFKQLALAVQHLHNHRIVHRDIKDENVVLDKELNVQLIDFGSAAYLKHCKKYENFVGTLDYAAPEILQGQTYSGKPQDVWALGILLFTLIYRENPFYDIDEIMSRELRIPFVLSNDSVDLIRKMLERDVEKRIDIHKVLAHPWLKN</sequence>
<dbReference type="PROSITE" id="PS00107">
    <property type="entry name" value="PROTEIN_KINASE_ATP"/>
    <property type="match status" value="1"/>
</dbReference>
<evidence type="ECO:0000259" key="14">
    <source>
        <dbReference type="PROSITE" id="PS50011"/>
    </source>
</evidence>
<gene>
    <name evidence="15" type="ORF">G6F64_003309</name>
</gene>
<dbReference type="GO" id="GO:0004674">
    <property type="term" value="F:protein serine/threonine kinase activity"/>
    <property type="evidence" value="ECO:0007669"/>
    <property type="project" value="UniProtKB-KW"/>
</dbReference>
<dbReference type="PANTHER" id="PTHR24346">
    <property type="entry name" value="MAP/MICROTUBULE AFFINITY-REGULATING KINASE"/>
    <property type="match status" value="1"/>
</dbReference>
<dbReference type="GO" id="GO:0005829">
    <property type="term" value="C:cytosol"/>
    <property type="evidence" value="ECO:0007669"/>
    <property type="project" value="TreeGrafter"/>
</dbReference>
<dbReference type="GO" id="GO:0045719">
    <property type="term" value="P:negative regulation of glycogen biosynthetic process"/>
    <property type="evidence" value="ECO:0007669"/>
    <property type="project" value="TreeGrafter"/>
</dbReference>
<evidence type="ECO:0000256" key="8">
    <source>
        <dbReference type="ARBA" id="ARBA00022777"/>
    </source>
</evidence>
<feature type="compositionally biased region" description="Low complexity" evidence="13">
    <location>
        <begin position="26"/>
        <end position="50"/>
    </location>
</feature>
<dbReference type="PANTHER" id="PTHR24346:SF51">
    <property type="entry name" value="PAS DOMAIN-CONTAINING SERINE_THREONINE-PROTEIN KINASE"/>
    <property type="match status" value="1"/>
</dbReference>
<dbReference type="InterPro" id="IPR000719">
    <property type="entry name" value="Prot_kinase_dom"/>
</dbReference>
<dbReference type="GO" id="GO:0035556">
    <property type="term" value="P:intracellular signal transduction"/>
    <property type="evidence" value="ECO:0007669"/>
    <property type="project" value="TreeGrafter"/>
</dbReference>
<evidence type="ECO:0000256" key="10">
    <source>
        <dbReference type="ARBA" id="ARBA00047899"/>
    </source>
</evidence>
<comment type="caution">
    <text evidence="15">The sequence shown here is derived from an EMBL/GenBank/DDBJ whole genome shotgun (WGS) entry which is preliminary data.</text>
</comment>